<dbReference type="STRING" id="767519.SAMN05216559_1044"/>
<evidence type="ECO:0000313" key="3">
    <source>
        <dbReference type="EMBL" id="SFR92308.1"/>
    </source>
</evidence>
<keyword evidence="4" id="KW-1185">Reference proteome</keyword>
<evidence type="ECO:0000259" key="2">
    <source>
        <dbReference type="Pfam" id="PF14321"/>
    </source>
</evidence>
<feature type="region of interest" description="Disordered" evidence="1">
    <location>
        <begin position="69"/>
        <end position="116"/>
    </location>
</feature>
<organism evidence="3 4">
    <name type="scientific">Halomicrobium zhouii</name>
    <dbReference type="NCBI Taxonomy" id="767519"/>
    <lineage>
        <taxon>Archaea</taxon>
        <taxon>Methanobacteriati</taxon>
        <taxon>Methanobacteriota</taxon>
        <taxon>Stenosarchaea group</taxon>
        <taxon>Halobacteria</taxon>
        <taxon>Halobacteriales</taxon>
        <taxon>Haloarculaceae</taxon>
        <taxon>Halomicrobium</taxon>
    </lineage>
</organism>
<evidence type="ECO:0000256" key="1">
    <source>
        <dbReference type="SAM" id="MobiDB-lite"/>
    </source>
</evidence>
<feature type="compositionally biased region" description="Acidic residues" evidence="1">
    <location>
        <begin position="75"/>
        <end position="101"/>
    </location>
</feature>
<proteinExistence type="predicted"/>
<accession>A0A1I6KMR3</accession>
<dbReference type="AlphaFoldDB" id="A0A1I6KMR3"/>
<gene>
    <name evidence="3" type="ORF">SAMN05216559_1044</name>
</gene>
<dbReference type="InterPro" id="IPR006311">
    <property type="entry name" value="TAT_signal"/>
</dbReference>
<dbReference type="Proteomes" id="UP000199062">
    <property type="component" value="Unassembled WGS sequence"/>
</dbReference>
<evidence type="ECO:0000313" key="4">
    <source>
        <dbReference type="Proteomes" id="UP000199062"/>
    </source>
</evidence>
<reference evidence="3 4" key="1">
    <citation type="submission" date="2016-10" db="EMBL/GenBank/DDBJ databases">
        <authorList>
            <person name="de Groot N.N."/>
        </authorList>
    </citation>
    <scope>NUCLEOTIDE SEQUENCE [LARGE SCALE GENOMIC DNA]</scope>
    <source>
        <strain evidence="3 4">CGMCC 1.10457</strain>
    </source>
</reference>
<protein>
    <recommendedName>
        <fullName evidence="2">DUF4382 domain-containing protein</fullName>
    </recommendedName>
</protein>
<dbReference type="PROSITE" id="PS51318">
    <property type="entry name" value="TAT"/>
    <property type="match status" value="1"/>
</dbReference>
<sequence>MRKTDDDATTSRRAYLQAAGTVGLASTVGLAGCSGLTGSATGTLATTVKDAPGDISDFESCVVTIEGIWLKPGEGDESDGGDDGEGSGEDSDDEAATETDADGVTTQDADDVDESDGREYHEFDEPVEADLVKLQDGNSQLVDDREIETGSYAFLQLDVSNVEGTLADGGEAEVDTPGNAPLQFKEAFEVREGQRTTFVADFTPVKRGRTGKYLFQPVASGTEVRYEDVTETETSD</sequence>
<dbReference type="RefSeq" id="WP_089814519.1">
    <property type="nucleotide sequence ID" value="NZ_FOZK01000001.1"/>
</dbReference>
<dbReference type="OrthoDB" id="187789at2157"/>
<dbReference type="PROSITE" id="PS51257">
    <property type="entry name" value="PROKAR_LIPOPROTEIN"/>
    <property type="match status" value="1"/>
</dbReference>
<feature type="domain" description="DUF4382" evidence="2">
    <location>
        <begin position="41"/>
        <end position="217"/>
    </location>
</feature>
<dbReference type="InterPro" id="IPR025491">
    <property type="entry name" value="DUF4382"/>
</dbReference>
<name>A0A1I6KMR3_9EURY</name>
<dbReference type="Pfam" id="PF14321">
    <property type="entry name" value="DUF4382"/>
    <property type="match status" value="1"/>
</dbReference>
<dbReference type="EMBL" id="FOZK01000001">
    <property type="protein sequence ID" value="SFR92308.1"/>
    <property type="molecule type" value="Genomic_DNA"/>
</dbReference>